<dbReference type="InterPro" id="IPR000719">
    <property type="entry name" value="Prot_kinase_dom"/>
</dbReference>
<evidence type="ECO:0000259" key="3">
    <source>
        <dbReference type="PROSITE" id="PS50011"/>
    </source>
</evidence>
<feature type="transmembrane region" description="Helical" evidence="2">
    <location>
        <begin position="372"/>
        <end position="391"/>
    </location>
</feature>
<proteinExistence type="predicted"/>
<organism evidence="4 5">
    <name type="scientific">Globodera pallida</name>
    <name type="common">Potato cyst nematode worm</name>
    <name type="synonym">Heterodera pallida</name>
    <dbReference type="NCBI Taxonomy" id="36090"/>
    <lineage>
        <taxon>Eukaryota</taxon>
        <taxon>Metazoa</taxon>
        <taxon>Ecdysozoa</taxon>
        <taxon>Nematoda</taxon>
        <taxon>Chromadorea</taxon>
        <taxon>Rhabditida</taxon>
        <taxon>Tylenchina</taxon>
        <taxon>Tylenchomorpha</taxon>
        <taxon>Tylenchoidea</taxon>
        <taxon>Heteroderidae</taxon>
        <taxon>Heteroderinae</taxon>
        <taxon>Globodera</taxon>
    </lineage>
</organism>
<sequence length="708" mass="79805">MSEPIDHKKVSVGYFTAPNGLVSCVAVKFMSGREAGDGNLFVKSLRIMERIQQNLPKEERKHLIEMIDAGYTTPYGEGALIMELGDDSFAERLYGRLAVQYQSDRDLMGGAGTDAGGAGTDAGAIRKFSQPLVEFHKIAVHMDVKPQNYLYVLDNGRTVLKLIDFEGAHYISSSNPNESVVVGVHAFTPEYTAPEYYDVQSRQISPKFDIWSVGMIVFEILIDQLRAARGEEPMQETERNAMLRNIGNLYLGFTRNRFGYPGTTKETQILHTKCRNWVGQHSDAIYAVLQLWRKFPGTALLVTNLLHFEREKRLTAQGILDYIDGLCQIEELKSQKDVREIRNSGFEKPQSIPKLIMGGKNRRRRFCSSNGMASFLLFVLPLFPLPIYGQLQQLFGQQQQQQQAKYPNLQYSSPDTFNSNNYNKVSQQNQNLKGSDSISIRLIDQLLEIFVPPNTYAPRRTPRADNQPPLLPQLNRRANDQPKAPWENLAREVLGLLRPLEETTTAPTTTTAAATTTETSLFERFMPRIPNLFNSFAGGQTTTTAATPPTLFPFLSLFTEKPTTTKGAPMPWLSFLRQEQQPKRVDARANALLEPLGQFLGVEKKAVEEGRAQIDTGGPNNFDRFVVREKTAPENPFLGFVGGGKWNEKGIKWEDGNIRLVNKNGNTLLGSELGVNDRSVDIPLMRWLDLANNFASSYHTQQERVRRW</sequence>
<accession>A0A183C4P1</accession>
<keyword evidence="2" id="KW-1133">Transmembrane helix</keyword>
<dbReference type="PROSITE" id="PS50011">
    <property type="entry name" value="PROTEIN_KINASE_DOM"/>
    <property type="match status" value="1"/>
</dbReference>
<dbReference type="GO" id="GO:0005524">
    <property type="term" value="F:ATP binding"/>
    <property type="evidence" value="ECO:0007669"/>
    <property type="project" value="InterPro"/>
</dbReference>
<feature type="region of interest" description="Disordered" evidence="1">
    <location>
        <begin position="457"/>
        <end position="480"/>
    </location>
</feature>
<dbReference type="SUPFAM" id="SSF56112">
    <property type="entry name" value="Protein kinase-like (PK-like)"/>
    <property type="match status" value="1"/>
</dbReference>
<protein>
    <submittedName>
        <fullName evidence="5">Protein kinase domain-containing protein</fullName>
    </submittedName>
</protein>
<evidence type="ECO:0000256" key="1">
    <source>
        <dbReference type="SAM" id="MobiDB-lite"/>
    </source>
</evidence>
<dbReference type="AlphaFoldDB" id="A0A183C4P1"/>
<dbReference type="PANTHER" id="PTHR44167">
    <property type="entry name" value="OVARIAN-SPECIFIC SERINE/THREONINE-PROTEIN KINASE LOK-RELATED"/>
    <property type="match status" value="1"/>
</dbReference>
<reference evidence="4" key="2">
    <citation type="submission" date="2014-05" db="EMBL/GenBank/DDBJ databases">
        <title>The genome and life-stage specific transcriptomes of Globodera pallida elucidate key aspects of plant parasitism by a cyst nematode.</title>
        <authorList>
            <person name="Cotton J.A."/>
            <person name="Lilley C.J."/>
            <person name="Jones L.M."/>
            <person name="Kikuchi T."/>
            <person name="Reid A.J."/>
            <person name="Thorpe P."/>
            <person name="Tsai I.J."/>
            <person name="Beasley H."/>
            <person name="Blok V."/>
            <person name="Cock P.J.A."/>
            <person name="Van den Akker S.E."/>
            <person name="Holroyd N."/>
            <person name="Hunt M."/>
            <person name="Mantelin S."/>
            <person name="Naghra H."/>
            <person name="Pain A."/>
            <person name="Palomares-Rius J.E."/>
            <person name="Zarowiecki M."/>
            <person name="Berriman M."/>
            <person name="Jones J.T."/>
            <person name="Urwin P.E."/>
        </authorList>
    </citation>
    <scope>NUCLEOTIDE SEQUENCE [LARGE SCALE GENOMIC DNA]</scope>
    <source>
        <strain evidence="4">Lindley</strain>
    </source>
</reference>
<dbReference type="Gene3D" id="1.10.510.10">
    <property type="entry name" value="Transferase(Phosphotransferase) domain 1"/>
    <property type="match status" value="1"/>
</dbReference>
<dbReference type="SMART" id="SM00220">
    <property type="entry name" value="S_TKc"/>
    <property type="match status" value="1"/>
</dbReference>
<keyword evidence="2" id="KW-0472">Membrane</keyword>
<feature type="domain" description="Protein kinase" evidence="3">
    <location>
        <begin position="1"/>
        <end position="326"/>
    </location>
</feature>
<dbReference type="WBParaSite" id="GPLIN_000783500">
    <property type="protein sequence ID" value="GPLIN_000783500"/>
    <property type="gene ID" value="GPLIN_000783500"/>
</dbReference>
<evidence type="ECO:0000313" key="5">
    <source>
        <dbReference type="WBParaSite" id="GPLIN_000783500"/>
    </source>
</evidence>
<dbReference type="GO" id="GO:0004674">
    <property type="term" value="F:protein serine/threonine kinase activity"/>
    <property type="evidence" value="ECO:0007669"/>
    <property type="project" value="TreeGrafter"/>
</dbReference>
<dbReference type="GO" id="GO:0044773">
    <property type="term" value="P:mitotic DNA damage checkpoint signaling"/>
    <property type="evidence" value="ECO:0007669"/>
    <property type="project" value="TreeGrafter"/>
</dbReference>
<evidence type="ECO:0000256" key="2">
    <source>
        <dbReference type="SAM" id="Phobius"/>
    </source>
</evidence>
<keyword evidence="4" id="KW-1185">Reference proteome</keyword>
<evidence type="ECO:0000313" key="4">
    <source>
        <dbReference type="Proteomes" id="UP000050741"/>
    </source>
</evidence>
<dbReference type="InterPro" id="IPR011009">
    <property type="entry name" value="Kinase-like_dom_sf"/>
</dbReference>
<name>A0A183C4P1_GLOPA</name>
<dbReference type="GO" id="GO:0005737">
    <property type="term" value="C:cytoplasm"/>
    <property type="evidence" value="ECO:0007669"/>
    <property type="project" value="TreeGrafter"/>
</dbReference>
<reference evidence="5" key="3">
    <citation type="submission" date="2016-06" db="UniProtKB">
        <authorList>
            <consortium name="WormBaseParasite"/>
        </authorList>
    </citation>
    <scope>IDENTIFICATION</scope>
</reference>
<dbReference type="PANTHER" id="PTHR44167:SF24">
    <property type="entry name" value="SERINE_THREONINE-PROTEIN KINASE CHK2"/>
    <property type="match status" value="1"/>
</dbReference>
<dbReference type="Pfam" id="PF00069">
    <property type="entry name" value="Pkinase"/>
    <property type="match status" value="1"/>
</dbReference>
<dbReference type="GO" id="GO:0005634">
    <property type="term" value="C:nucleus"/>
    <property type="evidence" value="ECO:0007669"/>
    <property type="project" value="TreeGrafter"/>
</dbReference>
<dbReference type="Proteomes" id="UP000050741">
    <property type="component" value="Unassembled WGS sequence"/>
</dbReference>
<reference evidence="4" key="1">
    <citation type="submission" date="2013-12" db="EMBL/GenBank/DDBJ databases">
        <authorList>
            <person name="Aslett M."/>
        </authorList>
    </citation>
    <scope>NUCLEOTIDE SEQUENCE [LARGE SCALE GENOMIC DNA]</scope>
    <source>
        <strain evidence="4">Lindley</strain>
    </source>
</reference>
<keyword evidence="2" id="KW-0812">Transmembrane</keyword>